<reference evidence="1" key="1">
    <citation type="submission" date="2015-07" db="EMBL/GenBank/DDBJ databases">
        <title>Adaptation to a free-living lifestyle via gene acquisitions in the diplomonad Trepomonas sp. PC1.</title>
        <authorList>
            <person name="Xu F."/>
            <person name="Jerlstrom-Hultqvist J."/>
            <person name="Kolisko M."/>
            <person name="Simpson A.G.B."/>
            <person name="Roger A.J."/>
            <person name="Svard S.G."/>
            <person name="Andersson J.O."/>
        </authorList>
    </citation>
    <scope>NUCLEOTIDE SEQUENCE</scope>
    <source>
        <strain evidence="1">PC1</strain>
    </source>
</reference>
<organism evidence="1">
    <name type="scientific">Trepomonas sp. PC1</name>
    <dbReference type="NCBI Taxonomy" id="1076344"/>
    <lineage>
        <taxon>Eukaryota</taxon>
        <taxon>Metamonada</taxon>
        <taxon>Diplomonadida</taxon>
        <taxon>Hexamitidae</taxon>
        <taxon>Hexamitinae</taxon>
        <taxon>Trepomonas</taxon>
    </lineage>
</organism>
<feature type="non-terminal residue" evidence="1">
    <location>
        <position position="1"/>
    </location>
</feature>
<dbReference type="GO" id="GO:0071949">
    <property type="term" value="F:FAD binding"/>
    <property type="evidence" value="ECO:0007669"/>
    <property type="project" value="InterPro"/>
</dbReference>
<dbReference type="GO" id="GO:0050151">
    <property type="term" value="F:oleate hydratase activity"/>
    <property type="evidence" value="ECO:0007669"/>
    <property type="project" value="InterPro"/>
</dbReference>
<sequence length="555" mass="63107">KKAYFVGTGIGNMAAAVFLIRDGKMQGKDITMLEDLNVTGGSCDGAGNPEQGYICRGGRMLNKETFECLQPMLKDIPSLINKGRSVHEDIIDYFVDHKTYATSRLMNKHGQRQDVSCMGFSQKHRMQFLALYLASEKKIGNTKITDWFTPDFFDTNFWFIWQTVFAFQTWSSAIELKRYCHRFMHLFDSIDTLTGIMKTPFNQYESLIKPIQKWLVDQGVKPMFGCRVVDVEIAEKLGKYTANKLTYLKDGKEFTIDIREQDLCFIQNGCMTDGSSLGSTKKPAVLNTTESAISFNLWQKIADRFPGKFGNPRPFYTNINESMWQSFTVTCDNALWTKFCEFQRSKPGHGLLTTFRDSNWLMSFSLLFQPHFVEQPDNAKVFWGYGLYPNRVGNFVPKRMIDCTGEEIFYELCQHCMISQEYVKDVKIIPCIMPFITSHFMPRTITDRPLPVPKGATNFGFVSQFVEIPNDVVFTVEYSVRAAQTAVYGLCNIKKPIPKVSRYDLNPIVGIKGVIKAYKQPQAVAALRGKNSNITKLALIGAIGAGIAYAVKKLW</sequence>
<dbReference type="Gene3D" id="3.50.50.60">
    <property type="entry name" value="FAD/NAD(P)-binding domain"/>
    <property type="match status" value="3"/>
</dbReference>
<protein>
    <submittedName>
        <fullName evidence="1">Myosin-cross-reactive antigen, putative</fullName>
    </submittedName>
</protein>
<dbReference type="AlphaFoldDB" id="A0A146K9H6"/>
<name>A0A146K9H6_9EUKA</name>
<dbReference type="NCBIfam" id="NF010584">
    <property type="entry name" value="PRK13977.1"/>
    <property type="match status" value="1"/>
</dbReference>
<dbReference type="PANTHER" id="PTHR37417:SF2">
    <property type="entry name" value="67 KDA MYOSIN-CROSS-REACTIVE ANTIGEN FAMILY PROTEIN (AFU_ORTHOLOGUE AFUA_5G09970)"/>
    <property type="match status" value="1"/>
</dbReference>
<proteinExistence type="predicted"/>
<dbReference type="EMBL" id="GDID01003369">
    <property type="protein sequence ID" value="JAP93237.1"/>
    <property type="molecule type" value="Transcribed_RNA"/>
</dbReference>
<dbReference type="InterPro" id="IPR010354">
    <property type="entry name" value="Oleate_hydratase"/>
</dbReference>
<accession>A0A146K9H6</accession>
<dbReference type="SUPFAM" id="SSF51905">
    <property type="entry name" value="FAD/NAD(P)-binding domain"/>
    <property type="match status" value="1"/>
</dbReference>
<gene>
    <name evidence="1" type="ORF">TPC1_14561</name>
</gene>
<dbReference type="InterPro" id="IPR036188">
    <property type="entry name" value="FAD/NAD-bd_sf"/>
</dbReference>
<dbReference type="GO" id="GO:0006631">
    <property type="term" value="P:fatty acid metabolic process"/>
    <property type="evidence" value="ECO:0007669"/>
    <property type="project" value="InterPro"/>
</dbReference>
<dbReference type="Pfam" id="PF06100">
    <property type="entry name" value="MCRA"/>
    <property type="match status" value="1"/>
</dbReference>
<evidence type="ECO:0000313" key="1">
    <source>
        <dbReference type="EMBL" id="JAP93237.1"/>
    </source>
</evidence>
<dbReference type="PANTHER" id="PTHR37417">
    <property type="entry name" value="67 KDA MYOSIN-CROSS-REACTIVE ANTIGEN FAMILY PROTEIN (AFU_ORTHOLOGUE AFUA_5G09970)"/>
    <property type="match status" value="1"/>
</dbReference>